<keyword evidence="2" id="KW-1185">Reference proteome</keyword>
<evidence type="ECO:0008006" key="3">
    <source>
        <dbReference type="Google" id="ProtNLM"/>
    </source>
</evidence>
<dbReference type="Proteomes" id="UP001066276">
    <property type="component" value="Chromosome 3_1"/>
</dbReference>
<feature type="non-terminal residue" evidence="1">
    <location>
        <position position="83"/>
    </location>
</feature>
<protein>
    <recommendedName>
        <fullName evidence="3">Reverse transcriptase</fullName>
    </recommendedName>
</protein>
<gene>
    <name evidence="1" type="ORF">NDU88_001581</name>
</gene>
<proteinExistence type="predicted"/>
<organism evidence="1 2">
    <name type="scientific">Pleurodeles waltl</name>
    <name type="common">Iberian ribbed newt</name>
    <dbReference type="NCBI Taxonomy" id="8319"/>
    <lineage>
        <taxon>Eukaryota</taxon>
        <taxon>Metazoa</taxon>
        <taxon>Chordata</taxon>
        <taxon>Craniata</taxon>
        <taxon>Vertebrata</taxon>
        <taxon>Euteleostomi</taxon>
        <taxon>Amphibia</taxon>
        <taxon>Batrachia</taxon>
        <taxon>Caudata</taxon>
        <taxon>Salamandroidea</taxon>
        <taxon>Salamandridae</taxon>
        <taxon>Pleurodelinae</taxon>
        <taxon>Pleurodeles</taxon>
    </lineage>
</organism>
<evidence type="ECO:0000313" key="2">
    <source>
        <dbReference type="Proteomes" id="UP001066276"/>
    </source>
</evidence>
<reference evidence="1" key="1">
    <citation type="journal article" date="2022" name="bioRxiv">
        <title>Sequencing and chromosome-scale assembly of the giantPleurodeles waltlgenome.</title>
        <authorList>
            <person name="Brown T."/>
            <person name="Elewa A."/>
            <person name="Iarovenko S."/>
            <person name="Subramanian E."/>
            <person name="Araus A.J."/>
            <person name="Petzold A."/>
            <person name="Susuki M."/>
            <person name="Suzuki K.-i.T."/>
            <person name="Hayashi T."/>
            <person name="Toyoda A."/>
            <person name="Oliveira C."/>
            <person name="Osipova E."/>
            <person name="Leigh N.D."/>
            <person name="Simon A."/>
            <person name="Yun M.H."/>
        </authorList>
    </citation>
    <scope>NUCLEOTIDE SEQUENCE</scope>
    <source>
        <strain evidence="1">20211129_DDA</strain>
        <tissue evidence="1">Liver</tissue>
    </source>
</reference>
<feature type="non-terminal residue" evidence="1">
    <location>
        <position position="1"/>
    </location>
</feature>
<sequence>NLPSCTLKAWAPHNLKITALVKHARNWALNCILEKELSRKPFTIWGILFDVTIVTYTPANVLKPISKGHRCPLNLLEDGVHCP</sequence>
<name>A0AAV7UAM2_PLEWA</name>
<dbReference type="AlphaFoldDB" id="A0AAV7UAM2"/>
<comment type="caution">
    <text evidence="1">The sequence shown here is derived from an EMBL/GenBank/DDBJ whole genome shotgun (WGS) entry which is preliminary data.</text>
</comment>
<dbReference type="EMBL" id="JANPWB010000005">
    <property type="protein sequence ID" value="KAJ1184778.1"/>
    <property type="molecule type" value="Genomic_DNA"/>
</dbReference>
<accession>A0AAV7UAM2</accession>
<evidence type="ECO:0000313" key="1">
    <source>
        <dbReference type="EMBL" id="KAJ1184778.1"/>
    </source>
</evidence>